<accession>M1D7H7</accession>
<proteinExistence type="predicted"/>
<dbReference type="EnsemblPlants" id="PGSC0003DMT400084137">
    <property type="protein sequence ID" value="PGSC0003DMT400084137"/>
    <property type="gene ID" value="PGSC0003DMG400033831"/>
</dbReference>
<dbReference type="Gene3D" id="1.25.10.10">
    <property type="entry name" value="Leucine-rich Repeat Variant"/>
    <property type="match status" value="1"/>
</dbReference>
<dbReference type="PaxDb" id="4113-PGSC0003DMT400084137"/>
<dbReference type="InterPro" id="IPR011989">
    <property type="entry name" value="ARM-like"/>
</dbReference>
<dbReference type="HOGENOM" id="CLU_2872013_0_0_1"/>
<dbReference type="InterPro" id="IPR016024">
    <property type="entry name" value="ARM-type_fold"/>
</dbReference>
<dbReference type="Gramene" id="PGSC0003DMT400084137">
    <property type="protein sequence ID" value="PGSC0003DMT400084137"/>
    <property type="gene ID" value="PGSC0003DMG400033831"/>
</dbReference>
<dbReference type="SUPFAM" id="SSF48371">
    <property type="entry name" value="ARM repeat"/>
    <property type="match status" value="1"/>
</dbReference>
<dbReference type="Proteomes" id="UP000011115">
    <property type="component" value="Unassembled WGS sequence"/>
</dbReference>
<evidence type="ECO:0000313" key="2">
    <source>
        <dbReference type="Proteomes" id="UP000011115"/>
    </source>
</evidence>
<evidence type="ECO:0000313" key="1">
    <source>
        <dbReference type="EnsemblPlants" id="PGSC0003DMT400084137"/>
    </source>
</evidence>
<sequence length="64" mass="7336">MGHPHPGVRFTSMEAVREFLSFMCPHFQEQYHQQVVPALIKAMDDDSVQVQVCLSYDDMNSFGC</sequence>
<reference evidence="2" key="1">
    <citation type="journal article" date="2011" name="Nature">
        <title>Genome sequence and analysis of the tuber crop potato.</title>
        <authorList>
            <consortium name="The Potato Genome Sequencing Consortium"/>
        </authorList>
    </citation>
    <scope>NUCLEOTIDE SEQUENCE [LARGE SCALE GENOMIC DNA]</scope>
    <source>
        <strain evidence="2">cv. DM1-3 516 R44</strain>
    </source>
</reference>
<protein>
    <submittedName>
        <fullName evidence="1">Uncharacterized protein</fullName>
    </submittedName>
</protein>
<dbReference type="AlphaFoldDB" id="M1D7H7"/>
<keyword evidence="2" id="KW-1185">Reference proteome</keyword>
<dbReference type="InParanoid" id="M1D7H7"/>
<name>M1D7H7_SOLTU</name>
<organism evidence="1 2">
    <name type="scientific">Solanum tuberosum</name>
    <name type="common">Potato</name>
    <dbReference type="NCBI Taxonomy" id="4113"/>
    <lineage>
        <taxon>Eukaryota</taxon>
        <taxon>Viridiplantae</taxon>
        <taxon>Streptophyta</taxon>
        <taxon>Embryophyta</taxon>
        <taxon>Tracheophyta</taxon>
        <taxon>Spermatophyta</taxon>
        <taxon>Magnoliopsida</taxon>
        <taxon>eudicotyledons</taxon>
        <taxon>Gunneridae</taxon>
        <taxon>Pentapetalae</taxon>
        <taxon>asterids</taxon>
        <taxon>lamiids</taxon>
        <taxon>Solanales</taxon>
        <taxon>Solanaceae</taxon>
        <taxon>Solanoideae</taxon>
        <taxon>Solaneae</taxon>
        <taxon>Solanum</taxon>
    </lineage>
</organism>
<reference evidence="1" key="2">
    <citation type="submission" date="2015-06" db="UniProtKB">
        <authorList>
            <consortium name="EnsemblPlants"/>
        </authorList>
    </citation>
    <scope>IDENTIFICATION</scope>
    <source>
        <strain evidence="1">DM1-3 516 R44</strain>
    </source>
</reference>